<dbReference type="GO" id="GO:0003677">
    <property type="term" value="F:DNA binding"/>
    <property type="evidence" value="ECO:0007669"/>
    <property type="project" value="InterPro"/>
</dbReference>
<evidence type="ECO:0000313" key="2">
    <source>
        <dbReference type="EMBL" id="AIU93535.1"/>
    </source>
</evidence>
<geneLocation type="plasmid" evidence="2">
    <name>pNSL1</name>
</geneLocation>
<proteinExistence type="predicted"/>
<dbReference type="AlphaFoldDB" id="A0A097SPT1"/>
<keyword evidence="2" id="KW-0614">Plasmid</keyword>
<dbReference type="GO" id="GO:0006313">
    <property type="term" value="P:DNA transposition"/>
    <property type="evidence" value="ECO:0007669"/>
    <property type="project" value="InterPro"/>
</dbReference>
<evidence type="ECO:0000259" key="1">
    <source>
        <dbReference type="Pfam" id="PF02371"/>
    </source>
</evidence>
<feature type="domain" description="Transposase IS116/IS110/IS902 C-terminal" evidence="1">
    <location>
        <begin position="10"/>
        <end position="79"/>
    </location>
</feature>
<dbReference type="EMBL" id="KJ605395">
    <property type="protein sequence ID" value="AIU93535.1"/>
    <property type="molecule type" value="Genomic_DNA"/>
</dbReference>
<dbReference type="InterPro" id="IPR003346">
    <property type="entry name" value="Transposase_20"/>
</dbReference>
<reference evidence="2" key="1">
    <citation type="submission" date="2014-03" db="EMBL/GenBank/DDBJ databases">
        <authorList>
            <person name="Zhang G."/>
            <person name="Zhu L."/>
            <person name="Fang P."/>
        </authorList>
    </citation>
    <scope>NUCLEOTIDE SEQUENCE</scope>
    <source>
        <strain evidence="2">NS1</strain>
        <plasmid evidence="2">pNSL1</plasmid>
    </source>
</reference>
<organism evidence="2">
    <name type="scientific">Rhodococcus sp. NS1</name>
    <dbReference type="NCBI Taxonomy" id="402236"/>
    <lineage>
        <taxon>Bacteria</taxon>
        <taxon>Bacillati</taxon>
        <taxon>Actinomycetota</taxon>
        <taxon>Actinomycetes</taxon>
        <taxon>Mycobacteriales</taxon>
        <taxon>Nocardiaceae</taxon>
        <taxon>Rhodococcus</taxon>
    </lineage>
</organism>
<dbReference type="Pfam" id="PF02371">
    <property type="entry name" value="Transposase_20"/>
    <property type="match status" value="1"/>
</dbReference>
<sequence length="88" mass="9725">MRFTPIVRRVSCLRGVSTLTGFTLAVEIADWDRFTGNTIGSLVGLVLSEYSSGSSQVQGAITKTGNTHTRRLQAEAACNHRPRYRRAR</sequence>
<dbReference type="GO" id="GO:0004803">
    <property type="term" value="F:transposase activity"/>
    <property type="evidence" value="ECO:0007669"/>
    <property type="project" value="InterPro"/>
</dbReference>
<accession>A0A097SPT1</accession>
<name>A0A097SPT1_9NOCA</name>
<protein>
    <recommendedName>
        <fullName evidence="1">Transposase IS116/IS110/IS902 C-terminal domain-containing protein</fullName>
    </recommendedName>
</protein>
<gene>
    <name evidence="2" type="ORF">LRS1606.101</name>
</gene>